<dbReference type="Proteomes" id="UP001186974">
    <property type="component" value="Unassembled WGS sequence"/>
</dbReference>
<proteinExistence type="predicted"/>
<reference evidence="1" key="1">
    <citation type="submission" date="2024-09" db="EMBL/GenBank/DDBJ databases">
        <title>Black Yeasts Isolated from many extreme environments.</title>
        <authorList>
            <person name="Coleine C."/>
            <person name="Stajich J.E."/>
            <person name="Selbmann L."/>
        </authorList>
    </citation>
    <scope>NUCLEOTIDE SEQUENCE</scope>
    <source>
        <strain evidence="1">CCFEE 5737</strain>
    </source>
</reference>
<feature type="non-terminal residue" evidence="1">
    <location>
        <position position="1"/>
    </location>
</feature>
<evidence type="ECO:0000313" key="1">
    <source>
        <dbReference type="EMBL" id="KAK3062211.1"/>
    </source>
</evidence>
<name>A0ACC3D5X0_9PEZI</name>
<comment type="caution">
    <text evidence="1">The sequence shown here is derived from an EMBL/GenBank/DDBJ whole genome shotgun (WGS) entry which is preliminary data.</text>
</comment>
<keyword evidence="2" id="KW-1185">Reference proteome</keyword>
<evidence type="ECO:0000313" key="2">
    <source>
        <dbReference type="Proteomes" id="UP001186974"/>
    </source>
</evidence>
<sequence>RLLKDLERPQAQNPLVSDLAARKEQERQTKTLKEELELVVSEEHEVGLMLHRAYKKRDREADYEPSTTLWVRRVTS</sequence>
<dbReference type="EMBL" id="JAWDJW010007412">
    <property type="protein sequence ID" value="KAK3062211.1"/>
    <property type="molecule type" value="Genomic_DNA"/>
</dbReference>
<accession>A0ACC3D5X0</accession>
<gene>
    <name evidence="1" type="ORF">LTS18_004601</name>
</gene>
<organism evidence="1 2">
    <name type="scientific">Coniosporium uncinatum</name>
    <dbReference type="NCBI Taxonomy" id="93489"/>
    <lineage>
        <taxon>Eukaryota</taxon>
        <taxon>Fungi</taxon>
        <taxon>Dikarya</taxon>
        <taxon>Ascomycota</taxon>
        <taxon>Pezizomycotina</taxon>
        <taxon>Dothideomycetes</taxon>
        <taxon>Dothideomycetes incertae sedis</taxon>
        <taxon>Coniosporium</taxon>
    </lineage>
</organism>
<protein>
    <submittedName>
        <fullName evidence="1">Uncharacterized protein</fullName>
    </submittedName>
</protein>